<dbReference type="Proteomes" id="UP000316313">
    <property type="component" value="Chromosome"/>
</dbReference>
<feature type="transmembrane region" description="Helical" evidence="1">
    <location>
        <begin position="31"/>
        <end position="52"/>
    </location>
</feature>
<accession>A0A4Y6UJS5</accession>
<keyword evidence="1" id="KW-0472">Membrane</keyword>
<dbReference type="OrthoDB" id="7278229at2"/>
<evidence type="ECO:0000256" key="1">
    <source>
        <dbReference type="SAM" id="Phobius"/>
    </source>
</evidence>
<proteinExistence type="predicted"/>
<sequence length="166" mass="18624">MTLTKIDGWIIDYVFQPIANRLPQPMGCIHLGVSFLLGSLLLTGLAFILPLFVFGVGFSQIISDLLVWLINFSFFLAVKRMVSVVRPGLLNPLRPSMFGVRLISLGFAVYQLICGWSGEGILWTINHIILFSQVTFVVGLYFIACQPNFPKRKTSEERNTVIEGAW</sequence>
<dbReference type="AlphaFoldDB" id="A0A4Y6UJS5"/>
<evidence type="ECO:0000313" key="3">
    <source>
        <dbReference type="Proteomes" id="UP000316313"/>
    </source>
</evidence>
<gene>
    <name evidence="2" type="ORF">E3D00_02795</name>
</gene>
<reference evidence="2 3" key="1">
    <citation type="submission" date="2019-03" db="EMBL/GenBank/DDBJ databases">
        <title>The complete genome sequence of Swingsia samuiensis NBRC107927(T).</title>
        <authorList>
            <person name="Chua K.-O."/>
            <person name="Chan K.-G."/>
            <person name="See-Too W.-S."/>
        </authorList>
    </citation>
    <scope>NUCLEOTIDE SEQUENCE [LARGE SCALE GENOMIC DNA]</scope>
    <source>
        <strain evidence="2 3">AH83</strain>
    </source>
</reference>
<evidence type="ECO:0000313" key="2">
    <source>
        <dbReference type="EMBL" id="QDH16617.1"/>
    </source>
</evidence>
<name>A0A4Y6UJS5_9PROT</name>
<dbReference type="RefSeq" id="WP_141459750.1">
    <property type="nucleotide sequence ID" value="NZ_CP038141.1"/>
</dbReference>
<keyword evidence="1" id="KW-0812">Transmembrane</keyword>
<keyword evidence="1" id="KW-1133">Transmembrane helix</keyword>
<organism evidence="2 3">
    <name type="scientific">Swingsia samuiensis</name>
    <dbReference type="NCBI Taxonomy" id="1293412"/>
    <lineage>
        <taxon>Bacteria</taxon>
        <taxon>Pseudomonadati</taxon>
        <taxon>Pseudomonadota</taxon>
        <taxon>Alphaproteobacteria</taxon>
        <taxon>Acetobacterales</taxon>
        <taxon>Acetobacteraceae</taxon>
        <taxon>Swingsia</taxon>
    </lineage>
</organism>
<dbReference type="KEGG" id="ssam:E3D00_02795"/>
<feature type="transmembrane region" description="Helical" evidence="1">
    <location>
        <begin position="124"/>
        <end position="144"/>
    </location>
</feature>
<feature type="transmembrane region" description="Helical" evidence="1">
    <location>
        <begin position="58"/>
        <end position="78"/>
    </location>
</feature>
<protein>
    <submittedName>
        <fullName evidence="2">Uncharacterized protein</fullName>
    </submittedName>
</protein>
<keyword evidence="3" id="KW-1185">Reference proteome</keyword>
<dbReference type="EMBL" id="CP038141">
    <property type="protein sequence ID" value="QDH16617.1"/>
    <property type="molecule type" value="Genomic_DNA"/>
</dbReference>
<feature type="transmembrane region" description="Helical" evidence="1">
    <location>
        <begin position="98"/>
        <end position="118"/>
    </location>
</feature>